<proteinExistence type="predicted"/>
<feature type="transmembrane region" description="Helical" evidence="2">
    <location>
        <begin position="470"/>
        <end position="492"/>
    </location>
</feature>
<keyword evidence="2" id="KW-0472">Membrane</keyword>
<organism evidence="3 4">
    <name type="scientific">Kitasatospora misakiensis</name>
    <dbReference type="NCBI Taxonomy" id="67330"/>
    <lineage>
        <taxon>Bacteria</taxon>
        <taxon>Bacillati</taxon>
        <taxon>Actinomycetota</taxon>
        <taxon>Actinomycetes</taxon>
        <taxon>Kitasatosporales</taxon>
        <taxon>Streptomycetaceae</taxon>
        <taxon>Kitasatospora</taxon>
    </lineage>
</organism>
<feature type="region of interest" description="Disordered" evidence="1">
    <location>
        <begin position="23"/>
        <end position="81"/>
    </location>
</feature>
<dbReference type="RefSeq" id="WP_380229104.1">
    <property type="nucleotide sequence ID" value="NZ_JBHSOF010000057.1"/>
</dbReference>
<keyword evidence="4" id="KW-1185">Reference proteome</keyword>
<protein>
    <recommendedName>
        <fullName evidence="5">Zinc ribbon domain-containing protein</fullName>
    </recommendedName>
</protein>
<feature type="transmembrane region" description="Helical" evidence="2">
    <location>
        <begin position="399"/>
        <end position="418"/>
    </location>
</feature>
<reference evidence="4" key="1">
    <citation type="journal article" date="2019" name="Int. J. Syst. Evol. Microbiol.">
        <title>The Global Catalogue of Microorganisms (GCM) 10K type strain sequencing project: providing services to taxonomists for standard genome sequencing and annotation.</title>
        <authorList>
            <consortium name="The Broad Institute Genomics Platform"/>
            <consortium name="The Broad Institute Genome Sequencing Center for Infectious Disease"/>
            <person name="Wu L."/>
            <person name="Ma J."/>
        </authorList>
    </citation>
    <scope>NUCLEOTIDE SEQUENCE [LARGE SCALE GENOMIC DNA]</scope>
    <source>
        <strain evidence="4">CGMCC 4.1437</strain>
    </source>
</reference>
<keyword evidence="2" id="KW-1133">Transmembrane helix</keyword>
<feature type="transmembrane region" description="Helical" evidence="2">
    <location>
        <begin position="101"/>
        <end position="120"/>
    </location>
</feature>
<feature type="compositionally biased region" description="Pro residues" evidence="1">
    <location>
        <begin position="25"/>
        <end position="46"/>
    </location>
</feature>
<keyword evidence="2" id="KW-0812">Transmembrane</keyword>
<feature type="transmembrane region" description="Helical" evidence="2">
    <location>
        <begin position="272"/>
        <end position="293"/>
    </location>
</feature>
<feature type="region of interest" description="Disordered" evidence="1">
    <location>
        <begin position="531"/>
        <end position="569"/>
    </location>
</feature>
<dbReference type="Proteomes" id="UP001595975">
    <property type="component" value="Unassembled WGS sequence"/>
</dbReference>
<feature type="transmembrane region" description="Helical" evidence="2">
    <location>
        <begin position="430"/>
        <end position="450"/>
    </location>
</feature>
<evidence type="ECO:0000313" key="4">
    <source>
        <dbReference type="Proteomes" id="UP001595975"/>
    </source>
</evidence>
<accession>A0ABW0XH46</accession>
<name>A0ABW0XH46_9ACTN</name>
<comment type="caution">
    <text evidence="3">The sequence shown here is derived from an EMBL/GenBank/DDBJ whole genome shotgun (WGS) entry which is preliminary data.</text>
</comment>
<gene>
    <name evidence="3" type="ORF">ACFP3U_31260</name>
</gene>
<evidence type="ECO:0008006" key="5">
    <source>
        <dbReference type="Google" id="ProtNLM"/>
    </source>
</evidence>
<feature type="transmembrane region" description="Helical" evidence="2">
    <location>
        <begin position="140"/>
        <end position="157"/>
    </location>
</feature>
<feature type="transmembrane region" description="Helical" evidence="2">
    <location>
        <begin position="177"/>
        <end position="197"/>
    </location>
</feature>
<feature type="transmembrane region" description="Helical" evidence="2">
    <location>
        <begin position="305"/>
        <end position="332"/>
    </location>
</feature>
<evidence type="ECO:0000256" key="1">
    <source>
        <dbReference type="SAM" id="MobiDB-lite"/>
    </source>
</evidence>
<feature type="transmembrane region" description="Helical" evidence="2">
    <location>
        <begin position="218"/>
        <end position="240"/>
    </location>
</feature>
<feature type="compositionally biased region" description="Pro residues" evidence="1">
    <location>
        <begin position="54"/>
        <end position="68"/>
    </location>
</feature>
<evidence type="ECO:0000256" key="2">
    <source>
        <dbReference type="SAM" id="Phobius"/>
    </source>
</evidence>
<sequence length="569" mass="57788">MAICASCGAASAEGALACASCGRPSVPPPVLPPPPPTEPPAAPPSGVPSLAKPDLPPPVLPPPPPSAPPSGGTWGAGRPYDPAGERPAALAWLTGADWRPALRATVAPTAVLLLAALIAAVPEGRFLTGSFDTPSFGKRFGTALAMALGALGAPYRLDFEVGGPAVSSGDSATVFRALPMTVTVLWLLALWLGLRVGARRRQQRTGEQQTRRQAAGEAVRTAVAVAAATLLIGLVAGATWHPGGSSFGLNDAAAARLLGRATYSSSAGWPEAVGWTALLAGLLAFAVYGTDALRWAAWRNRTVRGWAVAGLAAGRALTVSVALAAVAGFAVVAVEVDGGQTGAALAFLPNLGLLLLGFGSGATFRTSTSVLSDDPDWLRDPRDVDEHSLFDLRDAGGDWRWAVLLALASAAVLGWTAYRRRLDAADRLRLAAVYAVGLSLLMLVAGVLLSTESVLGLGGRSRDTGFENSLSLVPWTLLVANAVWAAVGALAVPPLLAARDRRTAAGAVADPGPAAPGAEFADGTPMVVEVISSADGQRSTGHGPTGGARGGDAPDGDGPADPSVWSRRP</sequence>
<dbReference type="EMBL" id="JBHSOF010000057">
    <property type="protein sequence ID" value="MFC5667435.1"/>
    <property type="molecule type" value="Genomic_DNA"/>
</dbReference>
<evidence type="ECO:0000313" key="3">
    <source>
        <dbReference type="EMBL" id="MFC5667435.1"/>
    </source>
</evidence>